<dbReference type="Proteomes" id="UP001501447">
    <property type="component" value="Unassembled WGS sequence"/>
</dbReference>
<dbReference type="EMBL" id="BAAARJ010000019">
    <property type="protein sequence ID" value="GAA2630756.1"/>
    <property type="molecule type" value="Genomic_DNA"/>
</dbReference>
<organism evidence="2 3">
    <name type="scientific">Streptomyces axinellae</name>
    <dbReference type="NCBI Taxonomy" id="552788"/>
    <lineage>
        <taxon>Bacteria</taxon>
        <taxon>Bacillati</taxon>
        <taxon>Actinomycetota</taxon>
        <taxon>Actinomycetes</taxon>
        <taxon>Kitasatosporales</taxon>
        <taxon>Streptomycetaceae</taxon>
        <taxon>Streptomyces</taxon>
    </lineage>
</organism>
<name>A0ABN3QN26_9ACTN</name>
<keyword evidence="3" id="KW-1185">Reference proteome</keyword>
<protein>
    <recommendedName>
        <fullName evidence="4">Alanine-rich protein</fullName>
    </recommendedName>
</protein>
<evidence type="ECO:0000313" key="3">
    <source>
        <dbReference type="Proteomes" id="UP001501447"/>
    </source>
</evidence>
<reference evidence="2 3" key="1">
    <citation type="journal article" date="2019" name="Int. J. Syst. Evol. Microbiol.">
        <title>The Global Catalogue of Microorganisms (GCM) 10K type strain sequencing project: providing services to taxonomists for standard genome sequencing and annotation.</title>
        <authorList>
            <consortium name="The Broad Institute Genomics Platform"/>
            <consortium name="The Broad Institute Genome Sequencing Center for Infectious Disease"/>
            <person name="Wu L."/>
            <person name="Ma J."/>
        </authorList>
    </citation>
    <scope>NUCLEOTIDE SEQUENCE [LARGE SCALE GENOMIC DNA]</scope>
    <source>
        <strain evidence="2 3">JCM 16373</strain>
    </source>
</reference>
<sequence length="432" mass="44638">MRAAAFVYPWDIIGDPEAPGRLAALGIQQVTLAAAYHSTRALTPRHPRHRVVTARHSAVLYPPGEHRWPSGAPRPYLQDWLPSEDPGGPYAEAARALTAAGLDIHSWVVLAHNSRLGEDFPHTSVRNAYGDRYPWAPCVARPEVRSYAVALAAEAAVRPGTGTRGTELESCGWYGFAHLHAHDKVAGIPLDAVGAALMSLCFCDVCETGYAELGGDPERLRRDVRAALDPLWRGEEPGAGSAPGGAGTAPGADGRAGERVALRALLGAENSALFATWRGAAAGRLQREAVAAVRQEAAREAGGGTADFRVLLHADPAAHRTGANAGTDPAEVLAHADGVVVPCPGGARGADERADALGPFAAQAGSATTLAANFTVVSGMGGSPGTLAADAAHAGSLGATELRLYHAGLASAPDLKTTARQLDALRGSLAPR</sequence>
<dbReference type="RefSeq" id="WP_344569153.1">
    <property type="nucleotide sequence ID" value="NZ_BAAARJ010000019.1"/>
</dbReference>
<evidence type="ECO:0008006" key="4">
    <source>
        <dbReference type="Google" id="ProtNLM"/>
    </source>
</evidence>
<gene>
    <name evidence="2" type="ORF">GCM10009863_52940</name>
</gene>
<accession>A0ABN3QN26</accession>
<evidence type="ECO:0000313" key="2">
    <source>
        <dbReference type="EMBL" id="GAA2630756.1"/>
    </source>
</evidence>
<feature type="region of interest" description="Disordered" evidence="1">
    <location>
        <begin position="232"/>
        <end position="254"/>
    </location>
</feature>
<comment type="caution">
    <text evidence="2">The sequence shown here is derived from an EMBL/GenBank/DDBJ whole genome shotgun (WGS) entry which is preliminary data.</text>
</comment>
<proteinExistence type="predicted"/>
<evidence type="ECO:0000256" key="1">
    <source>
        <dbReference type="SAM" id="MobiDB-lite"/>
    </source>
</evidence>